<dbReference type="InterPro" id="IPR009057">
    <property type="entry name" value="Homeodomain-like_sf"/>
</dbReference>
<feature type="domain" description="HTH tetR-type" evidence="5">
    <location>
        <begin position="9"/>
        <end position="71"/>
    </location>
</feature>
<protein>
    <submittedName>
        <fullName evidence="6">TetR family transcriptional regulator</fullName>
    </submittedName>
</protein>
<gene>
    <name evidence="6" type="ORF">EV383_4302</name>
</gene>
<dbReference type="PANTHER" id="PTHR30055:SF151">
    <property type="entry name" value="TRANSCRIPTIONAL REGULATORY PROTEIN"/>
    <property type="match status" value="1"/>
</dbReference>
<dbReference type="SUPFAM" id="SSF46689">
    <property type="entry name" value="Homeodomain-like"/>
    <property type="match status" value="1"/>
</dbReference>
<comment type="caution">
    <text evidence="6">The sequence shown here is derived from an EMBL/GenBank/DDBJ whole genome shotgun (WGS) entry which is preliminary data.</text>
</comment>
<keyword evidence="2 4" id="KW-0238">DNA-binding</keyword>
<evidence type="ECO:0000259" key="5">
    <source>
        <dbReference type="PROSITE" id="PS50977"/>
    </source>
</evidence>
<dbReference type="PANTHER" id="PTHR30055">
    <property type="entry name" value="HTH-TYPE TRANSCRIPTIONAL REGULATOR RUTR"/>
    <property type="match status" value="1"/>
</dbReference>
<evidence type="ECO:0000256" key="2">
    <source>
        <dbReference type="ARBA" id="ARBA00023125"/>
    </source>
</evidence>
<dbReference type="InterPro" id="IPR004111">
    <property type="entry name" value="Repressor_TetR_C"/>
</dbReference>
<dbReference type="GO" id="GO:0003700">
    <property type="term" value="F:DNA-binding transcription factor activity"/>
    <property type="evidence" value="ECO:0007669"/>
    <property type="project" value="TreeGrafter"/>
</dbReference>
<dbReference type="InterPro" id="IPR001647">
    <property type="entry name" value="HTH_TetR"/>
</dbReference>
<dbReference type="GO" id="GO:0000976">
    <property type="term" value="F:transcription cis-regulatory region binding"/>
    <property type="evidence" value="ECO:0007669"/>
    <property type="project" value="TreeGrafter"/>
</dbReference>
<dbReference type="AlphaFoldDB" id="A0A4Q7UZ39"/>
<dbReference type="EMBL" id="SHKL01000001">
    <property type="protein sequence ID" value="RZT87382.1"/>
    <property type="molecule type" value="Genomic_DNA"/>
</dbReference>
<dbReference type="OrthoDB" id="3573088at2"/>
<organism evidence="6 7">
    <name type="scientific">Pseudonocardia sediminis</name>
    <dbReference type="NCBI Taxonomy" id="1397368"/>
    <lineage>
        <taxon>Bacteria</taxon>
        <taxon>Bacillati</taxon>
        <taxon>Actinomycetota</taxon>
        <taxon>Actinomycetes</taxon>
        <taxon>Pseudonocardiales</taxon>
        <taxon>Pseudonocardiaceae</taxon>
        <taxon>Pseudonocardia</taxon>
    </lineage>
</organism>
<feature type="DNA-binding region" description="H-T-H motif" evidence="4">
    <location>
        <begin position="34"/>
        <end position="53"/>
    </location>
</feature>
<keyword evidence="1" id="KW-0805">Transcription regulation</keyword>
<dbReference type="SUPFAM" id="SSF48498">
    <property type="entry name" value="Tetracyclin repressor-like, C-terminal domain"/>
    <property type="match status" value="1"/>
</dbReference>
<evidence type="ECO:0000256" key="4">
    <source>
        <dbReference type="PROSITE-ProRule" id="PRU00335"/>
    </source>
</evidence>
<keyword evidence="7" id="KW-1185">Reference proteome</keyword>
<dbReference type="RefSeq" id="WP_130291547.1">
    <property type="nucleotide sequence ID" value="NZ_SHKL01000001.1"/>
</dbReference>
<reference evidence="6 7" key="1">
    <citation type="submission" date="2019-02" db="EMBL/GenBank/DDBJ databases">
        <title>Sequencing the genomes of 1000 actinobacteria strains.</title>
        <authorList>
            <person name="Klenk H.-P."/>
        </authorList>
    </citation>
    <scope>NUCLEOTIDE SEQUENCE [LARGE SCALE GENOMIC DNA]</scope>
    <source>
        <strain evidence="6 7">DSM 45779</strain>
    </source>
</reference>
<dbReference type="Pfam" id="PF02909">
    <property type="entry name" value="TetR_C_1"/>
    <property type="match status" value="1"/>
</dbReference>
<proteinExistence type="predicted"/>
<accession>A0A4Q7UZ39</accession>
<dbReference type="Gene3D" id="1.10.357.10">
    <property type="entry name" value="Tetracycline Repressor, domain 2"/>
    <property type="match status" value="1"/>
</dbReference>
<dbReference type="GO" id="GO:0045892">
    <property type="term" value="P:negative regulation of DNA-templated transcription"/>
    <property type="evidence" value="ECO:0007669"/>
    <property type="project" value="InterPro"/>
</dbReference>
<evidence type="ECO:0000313" key="6">
    <source>
        <dbReference type="EMBL" id="RZT87382.1"/>
    </source>
</evidence>
<evidence type="ECO:0000256" key="1">
    <source>
        <dbReference type="ARBA" id="ARBA00023015"/>
    </source>
</evidence>
<dbReference type="InterPro" id="IPR036271">
    <property type="entry name" value="Tet_transcr_reg_TetR-rel_C_sf"/>
</dbReference>
<dbReference type="Pfam" id="PF00440">
    <property type="entry name" value="TetR_N"/>
    <property type="match status" value="1"/>
</dbReference>
<evidence type="ECO:0000256" key="3">
    <source>
        <dbReference type="ARBA" id="ARBA00023163"/>
    </source>
</evidence>
<keyword evidence="3" id="KW-0804">Transcription</keyword>
<dbReference type="InterPro" id="IPR050109">
    <property type="entry name" value="HTH-type_TetR-like_transc_reg"/>
</dbReference>
<dbReference type="Proteomes" id="UP000291591">
    <property type="component" value="Unassembled WGS sequence"/>
</dbReference>
<sequence>MTESKPARRTGRPPLTDRATLLTAAREIGLASLTVGAVTSRVGVKYSTFYRHFASLEALLTAVVDEIYSEAEFPEQHDRWQDHVVAMADALSEMLAKHPGLALTVLRLPALPERTLEAYRRLTECLVAAGFDADEAVLGATTILEVVMMPWLTTSEGGVNAQERESQIGSTAEPLDPAVRAASLGVVDDPPRRWTLRKVELLIAGLEARLDRATAAGPTSGS</sequence>
<evidence type="ECO:0000313" key="7">
    <source>
        <dbReference type="Proteomes" id="UP000291591"/>
    </source>
</evidence>
<dbReference type="Gene3D" id="1.10.10.60">
    <property type="entry name" value="Homeodomain-like"/>
    <property type="match status" value="1"/>
</dbReference>
<name>A0A4Q7UZ39_PSEST</name>
<dbReference type="PROSITE" id="PS50977">
    <property type="entry name" value="HTH_TETR_2"/>
    <property type="match status" value="1"/>
</dbReference>